<dbReference type="Pfam" id="PF02245">
    <property type="entry name" value="Pur_DNA_glyco"/>
    <property type="match status" value="2"/>
</dbReference>
<dbReference type="Proteomes" id="UP000180254">
    <property type="component" value="Unassembled WGS sequence"/>
</dbReference>
<keyword evidence="3 5" id="KW-0378">Hydrolase</keyword>
<dbReference type="GO" id="GO:0006284">
    <property type="term" value="P:base-excision repair"/>
    <property type="evidence" value="ECO:0007669"/>
    <property type="project" value="InterPro"/>
</dbReference>
<dbReference type="HAMAP" id="MF_00527">
    <property type="entry name" value="3MGH"/>
    <property type="match status" value="1"/>
</dbReference>
<evidence type="ECO:0000256" key="5">
    <source>
        <dbReference type="HAMAP-Rule" id="MF_00527"/>
    </source>
</evidence>
<comment type="caution">
    <text evidence="6">The sequence shown here is derived from an EMBL/GenBank/DDBJ whole genome shotgun (WGS) entry which is preliminary data.</text>
</comment>
<dbReference type="PANTHER" id="PTHR10429">
    <property type="entry name" value="DNA-3-METHYLADENINE GLYCOSYLASE"/>
    <property type="match status" value="1"/>
</dbReference>
<protein>
    <recommendedName>
        <fullName evidence="5">Putative 3-methyladenine DNA glycosylase</fullName>
        <ecNumber evidence="5">3.2.2.-</ecNumber>
    </recommendedName>
</protein>
<dbReference type="RefSeq" id="WP_071063205.1">
    <property type="nucleotide sequence ID" value="NZ_MKIE01000005.1"/>
</dbReference>
<dbReference type="SUPFAM" id="SSF50486">
    <property type="entry name" value="FMT C-terminal domain-like"/>
    <property type="match status" value="1"/>
</dbReference>
<proteinExistence type="inferred from homology"/>
<dbReference type="InterPro" id="IPR003180">
    <property type="entry name" value="MPG"/>
</dbReference>
<dbReference type="EC" id="3.2.2.-" evidence="5"/>
<dbReference type="InterPro" id="IPR036995">
    <property type="entry name" value="MPG_sf"/>
</dbReference>
<organism evidence="6 7">
    <name type="scientific">Andreesenia angusta</name>
    <dbReference type="NCBI Taxonomy" id="39480"/>
    <lineage>
        <taxon>Bacteria</taxon>
        <taxon>Bacillati</taxon>
        <taxon>Bacillota</taxon>
        <taxon>Tissierellia</taxon>
        <taxon>Tissierellales</taxon>
        <taxon>Gottschalkiaceae</taxon>
        <taxon>Andreesenia</taxon>
    </lineage>
</organism>
<evidence type="ECO:0000313" key="6">
    <source>
        <dbReference type="EMBL" id="OHW62023.1"/>
    </source>
</evidence>
<evidence type="ECO:0000256" key="4">
    <source>
        <dbReference type="ARBA" id="ARBA00023204"/>
    </source>
</evidence>
<evidence type="ECO:0000256" key="2">
    <source>
        <dbReference type="ARBA" id="ARBA00022763"/>
    </source>
</evidence>
<dbReference type="GO" id="GO:0003677">
    <property type="term" value="F:DNA binding"/>
    <property type="evidence" value="ECO:0007669"/>
    <property type="project" value="InterPro"/>
</dbReference>
<dbReference type="GO" id="GO:0003905">
    <property type="term" value="F:alkylbase DNA N-glycosylase activity"/>
    <property type="evidence" value="ECO:0007669"/>
    <property type="project" value="InterPro"/>
</dbReference>
<gene>
    <name evidence="6" type="ORF">EUAN_14710</name>
</gene>
<dbReference type="PANTHER" id="PTHR10429:SF0">
    <property type="entry name" value="DNA-3-METHYLADENINE GLYCOSYLASE"/>
    <property type="match status" value="1"/>
</dbReference>
<dbReference type="Gene3D" id="3.10.300.10">
    <property type="entry name" value="Methylpurine-DNA glycosylase (MPG)"/>
    <property type="match status" value="2"/>
</dbReference>
<keyword evidence="7" id="KW-1185">Reference proteome</keyword>
<dbReference type="OrthoDB" id="9794313at2"/>
<evidence type="ECO:0000313" key="7">
    <source>
        <dbReference type="Proteomes" id="UP000180254"/>
    </source>
</evidence>
<evidence type="ECO:0000256" key="3">
    <source>
        <dbReference type="ARBA" id="ARBA00022801"/>
    </source>
</evidence>
<evidence type="ECO:0000256" key="1">
    <source>
        <dbReference type="ARBA" id="ARBA00009232"/>
    </source>
</evidence>
<keyword evidence="2 5" id="KW-0227">DNA damage</keyword>
<reference evidence="6 7" key="1">
    <citation type="submission" date="2016-09" db="EMBL/GenBank/DDBJ databases">
        <title>Genome sequence of Eubacterium angustum.</title>
        <authorList>
            <person name="Poehlein A."/>
            <person name="Daniel R."/>
        </authorList>
    </citation>
    <scope>NUCLEOTIDE SEQUENCE [LARGE SCALE GENOMIC DNA]</scope>
    <source>
        <strain evidence="6 7">DSM 1989</strain>
    </source>
</reference>
<sequence length="169" mass="19195">MRVKNDFYKMRAPEMAKALLGKLLCRRVDGKVIKLRITETEAYFGEDDTACHASRGKTERTKTMYQEGGVAYIYLCYGIHNMLNIVSGEKDFPEACLIRGVEGYDGPGKLTKAMKIDRSLNGADMRTSEELWLEDDGCSPVFEAGKRIGIGYASQEDQNRLWRFTLIYL</sequence>
<accession>A0A1S1V5X7</accession>
<dbReference type="EMBL" id="MKIE01000005">
    <property type="protein sequence ID" value="OHW62023.1"/>
    <property type="molecule type" value="Genomic_DNA"/>
</dbReference>
<dbReference type="InterPro" id="IPR011034">
    <property type="entry name" value="Formyl_transferase-like_C_sf"/>
</dbReference>
<name>A0A1S1V5X7_9FIRM</name>
<dbReference type="STRING" id="39480.EUAN_14710"/>
<dbReference type="NCBIfam" id="TIGR00567">
    <property type="entry name" value="3mg"/>
    <property type="match status" value="1"/>
</dbReference>
<keyword evidence="4 5" id="KW-0234">DNA repair</keyword>
<comment type="similarity">
    <text evidence="1 5">Belongs to the DNA glycosylase MPG family.</text>
</comment>
<dbReference type="AlphaFoldDB" id="A0A1S1V5X7"/>
<dbReference type="CDD" id="cd00540">
    <property type="entry name" value="AAG"/>
    <property type="match status" value="1"/>
</dbReference>